<gene>
    <name evidence="2" type="ORF">ALEPTO_LOCUS7926</name>
</gene>
<dbReference type="Proteomes" id="UP000789508">
    <property type="component" value="Unassembled WGS sequence"/>
</dbReference>
<sequence length="191" mass="21958">MDKDKGSSRKRYRLASDISESESKKEIEITTITVTDTFNSQILSITCPKINQDNITIITADTSNSQISTITHPKSNRNNVLRTKVKPQQFSKVWDYFIKGVERSNGYYEAKCNYYEKNWARGKPVKLEAHLANEYASSPDDISRYWQDKVAKRDPNYHRMSKKSVLPTSASQIIIISHYISDRPLSNTTIN</sequence>
<comment type="caution">
    <text evidence="2">The sequence shown here is derived from an EMBL/GenBank/DDBJ whole genome shotgun (WGS) entry which is preliminary data.</text>
</comment>
<reference evidence="2" key="1">
    <citation type="submission" date="2021-06" db="EMBL/GenBank/DDBJ databases">
        <authorList>
            <person name="Kallberg Y."/>
            <person name="Tangrot J."/>
            <person name="Rosling A."/>
        </authorList>
    </citation>
    <scope>NUCLEOTIDE SEQUENCE</scope>
    <source>
        <strain evidence="2">FL130A</strain>
    </source>
</reference>
<evidence type="ECO:0000313" key="3">
    <source>
        <dbReference type="Proteomes" id="UP000789508"/>
    </source>
</evidence>
<evidence type="ECO:0000256" key="1">
    <source>
        <dbReference type="SAM" id="MobiDB-lite"/>
    </source>
</evidence>
<organism evidence="2 3">
    <name type="scientific">Ambispora leptoticha</name>
    <dbReference type="NCBI Taxonomy" id="144679"/>
    <lineage>
        <taxon>Eukaryota</taxon>
        <taxon>Fungi</taxon>
        <taxon>Fungi incertae sedis</taxon>
        <taxon>Mucoromycota</taxon>
        <taxon>Glomeromycotina</taxon>
        <taxon>Glomeromycetes</taxon>
        <taxon>Archaeosporales</taxon>
        <taxon>Ambisporaceae</taxon>
        <taxon>Ambispora</taxon>
    </lineage>
</organism>
<dbReference type="OrthoDB" id="2411234at2759"/>
<evidence type="ECO:0000313" key="2">
    <source>
        <dbReference type="EMBL" id="CAG8596084.1"/>
    </source>
</evidence>
<feature type="region of interest" description="Disordered" evidence="1">
    <location>
        <begin position="1"/>
        <end position="20"/>
    </location>
</feature>
<dbReference type="AlphaFoldDB" id="A0A9N9GC68"/>
<protein>
    <submittedName>
        <fullName evidence="2">12428_t:CDS:1</fullName>
    </submittedName>
</protein>
<keyword evidence="3" id="KW-1185">Reference proteome</keyword>
<name>A0A9N9GC68_9GLOM</name>
<dbReference type="EMBL" id="CAJVPS010003908">
    <property type="protein sequence ID" value="CAG8596084.1"/>
    <property type="molecule type" value="Genomic_DNA"/>
</dbReference>
<accession>A0A9N9GC68</accession>
<proteinExistence type="predicted"/>